<dbReference type="EMBL" id="CAKOGP040001747">
    <property type="protein sequence ID" value="CAJ1948601.1"/>
    <property type="molecule type" value="Genomic_DNA"/>
</dbReference>
<feature type="compositionally biased region" description="Low complexity" evidence="1">
    <location>
        <begin position="137"/>
        <end position="156"/>
    </location>
</feature>
<feature type="compositionally biased region" description="Acidic residues" evidence="1">
    <location>
        <begin position="351"/>
        <end position="364"/>
    </location>
</feature>
<feature type="signal peptide" evidence="2">
    <location>
        <begin position="1"/>
        <end position="23"/>
    </location>
</feature>
<keyword evidence="4" id="KW-1185">Reference proteome</keyword>
<accession>A0AAD2FPQ9</accession>
<evidence type="ECO:0000256" key="1">
    <source>
        <dbReference type="SAM" id="MobiDB-lite"/>
    </source>
</evidence>
<dbReference type="Proteomes" id="UP001295423">
    <property type="component" value="Unassembled WGS sequence"/>
</dbReference>
<reference evidence="3" key="1">
    <citation type="submission" date="2023-08" db="EMBL/GenBank/DDBJ databases">
        <authorList>
            <person name="Audoor S."/>
            <person name="Bilcke G."/>
        </authorList>
    </citation>
    <scope>NUCLEOTIDE SEQUENCE</scope>
</reference>
<name>A0AAD2FPQ9_9STRA</name>
<organism evidence="3 4">
    <name type="scientific">Cylindrotheca closterium</name>
    <dbReference type="NCBI Taxonomy" id="2856"/>
    <lineage>
        <taxon>Eukaryota</taxon>
        <taxon>Sar</taxon>
        <taxon>Stramenopiles</taxon>
        <taxon>Ochrophyta</taxon>
        <taxon>Bacillariophyta</taxon>
        <taxon>Bacillariophyceae</taxon>
        <taxon>Bacillariophycidae</taxon>
        <taxon>Bacillariales</taxon>
        <taxon>Bacillariaceae</taxon>
        <taxon>Cylindrotheca</taxon>
    </lineage>
</organism>
<feature type="compositionally biased region" description="Polar residues" evidence="1">
    <location>
        <begin position="157"/>
        <end position="166"/>
    </location>
</feature>
<feature type="compositionally biased region" description="Polar residues" evidence="1">
    <location>
        <begin position="104"/>
        <end position="120"/>
    </location>
</feature>
<dbReference type="AlphaFoldDB" id="A0AAD2FPQ9"/>
<feature type="compositionally biased region" description="Acidic residues" evidence="1">
    <location>
        <begin position="87"/>
        <end position="99"/>
    </location>
</feature>
<feature type="region of interest" description="Disordered" evidence="1">
    <location>
        <begin position="521"/>
        <end position="550"/>
    </location>
</feature>
<gene>
    <name evidence="3" type="ORF">CYCCA115_LOCUS11698</name>
</gene>
<feature type="compositionally biased region" description="Acidic residues" evidence="1">
    <location>
        <begin position="205"/>
        <end position="227"/>
    </location>
</feature>
<feature type="region of interest" description="Disordered" evidence="1">
    <location>
        <begin position="348"/>
        <end position="370"/>
    </location>
</feature>
<keyword evidence="2" id="KW-0732">Signal</keyword>
<proteinExistence type="predicted"/>
<evidence type="ECO:0000256" key="2">
    <source>
        <dbReference type="SAM" id="SignalP"/>
    </source>
</evidence>
<protein>
    <recommendedName>
        <fullName evidence="5">ParB/Sulfiredoxin domain-containing protein</fullName>
    </recommendedName>
</protein>
<comment type="caution">
    <text evidence="3">The sequence shown here is derived from an EMBL/GenBank/DDBJ whole genome shotgun (WGS) entry which is preliminary data.</text>
</comment>
<feature type="region of interest" description="Disordered" evidence="1">
    <location>
        <begin position="79"/>
        <end position="230"/>
    </location>
</feature>
<evidence type="ECO:0008006" key="5">
    <source>
        <dbReference type="Google" id="ProtNLM"/>
    </source>
</evidence>
<evidence type="ECO:0000313" key="3">
    <source>
        <dbReference type="EMBL" id="CAJ1948601.1"/>
    </source>
</evidence>
<sequence length="808" mass="89372">MKLPELILSLFLLLRSGTILVNGFQFTSPLTPASKISRVKSSSYHESNVIDQNRKIRRHSQWTGEKNAGLYMAEDSDAAAKVASESSSDEVSPEVEATNDDGVVSTSSTGDKVTGNTEPSASDVVEKRSDEVPVFFASPPEAPESSETPATPEASTDSQTETSASDSVAFFASKPEPADDEKDVEQANVSDDASYVSDAVASIAEAEDSSDDSSEALDESTTGEEADMSVKEILAVAEEMKEMTETLPTPVKEKQPVEMPLESIKKTSKKVIEFINSPPPPPTPKTEDDEKIEAFVKALGQAARGTSKELAMGILGRLRTTAANALTQSLPGDERAKLLERMNVLTKAEEGIAEDEEEDEEDKEEDTRASVAEEIAAAKAEQARRSEELWEAEKEALVKQMEEAANARVENELAIQKERLINEMKQMEDSLVQSKQQLDVEKTKLEQQLVDMDKHIEEMKVGSQEVDELQGIIDKREKQKSELAKVEDDLRVRLEEIEKQKKRIAERSLALQAAEMEAAELEATKAEDTNQAEVATETETKEEKPTDVSSVHPVLGPMICDMGYKRIYLTSSETLGSLPIWKKQRIYRHSRARAMALDKAKDMGNGFPGAIGLAEDSEGNLSVLDGQHRIGMMQMLREMENAEAGTLSPEITGYFEKVLVEVYPNLKSDSVEDEKHAESIFLEINKAEPVKLVDMPGVASARDNKIITQAVERLEEQFPKMFSATQKCRLPNVNVDNMRNNIFGANIMKRHRLRSGKQLFDWLLVQNAAVGASYELDVGRREAISESAWQKASENAFYLGLESSWLYM</sequence>
<feature type="chain" id="PRO_5042199126" description="ParB/Sulfiredoxin domain-containing protein" evidence="2">
    <location>
        <begin position="24"/>
        <end position="808"/>
    </location>
</feature>
<evidence type="ECO:0000313" key="4">
    <source>
        <dbReference type="Proteomes" id="UP001295423"/>
    </source>
</evidence>